<evidence type="ECO:0000313" key="1">
    <source>
        <dbReference type="EMBL" id="MCP2353048.1"/>
    </source>
</evidence>
<dbReference type="AlphaFoldDB" id="A0A9X2JXS8"/>
<accession>A0A9X2JXS8</accession>
<name>A0A9X2JXS8_9ACTN</name>
<gene>
    <name evidence="1" type="ORF">HD597_000068</name>
</gene>
<proteinExistence type="predicted"/>
<evidence type="ECO:0000313" key="2">
    <source>
        <dbReference type="Proteomes" id="UP001139648"/>
    </source>
</evidence>
<dbReference type="RefSeq" id="WP_253739429.1">
    <property type="nucleotide sequence ID" value="NZ_BAABKA010000109.1"/>
</dbReference>
<comment type="caution">
    <text evidence="1">The sequence shown here is derived from an EMBL/GenBank/DDBJ whole genome shotgun (WGS) entry which is preliminary data.</text>
</comment>
<protein>
    <submittedName>
        <fullName evidence="1">Uncharacterized protein</fullName>
    </submittedName>
</protein>
<reference evidence="1" key="1">
    <citation type="submission" date="2022-06" db="EMBL/GenBank/DDBJ databases">
        <title>Sequencing the genomes of 1000 actinobacteria strains.</title>
        <authorList>
            <person name="Klenk H.-P."/>
        </authorList>
    </citation>
    <scope>NUCLEOTIDE SEQUENCE</scope>
    <source>
        <strain evidence="1">DSM 46694</strain>
    </source>
</reference>
<keyword evidence="2" id="KW-1185">Reference proteome</keyword>
<organism evidence="1 2">
    <name type="scientific">Nonomuraea thailandensis</name>
    <dbReference type="NCBI Taxonomy" id="1188745"/>
    <lineage>
        <taxon>Bacteria</taxon>
        <taxon>Bacillati</taxon>
        <taxon>Actinomycetota</taxon>
        <taxon>Actinomycetes</taxon>
        <taxon>Streptosporangiales</taxon>
        <taxon>Streptosporangiaceae</taxon>
        <taxon>Nonomuraea</taxon>
    </lineage>
</organism>
<dbReference type="Proteomes" id="UP001139648">
    <property type="component" value="Unassembled WGS sequence"/>
</dbReference>
<dbReference type="EMBL" id="JAMZEB010000001">
    <property type="protein sequence ID" value="MCP2353048.1"/>
    <property type="molecule type" value="Genomic_DNA"/>
</dbReference>
<sequence length="78" mass="8610">MPFDLRLIAFDPNGDRRGLLAHPLHIQAAFPFNDIPSLRFSYSTQAPGADLIATPCEIGLQWSSDGNTWFEFPEAGSC</sequence>